<dbReference type="PROSITE" id="PS50072">
    <property type="entry name" value="CSA_PPIASE_2"/>
    <property type="match status" value="1"/>
</dbReference>
<dbReference type="SMART" id="SM00028">
    <property type="entry name" value="TPR"/>
    <property type="match status" value="3"/>
</dbReference>
<dbReference type="KEGG" id="cten:18246566"/>
<dbReference type="FunFam" id="1.25.40.10:FF:000029">
    <property type="entry name" value="peptidyl-prolyl cis-trans isomerase D"/>
    <property type="match status" value="1"/>
</dbReference>
<accession>G3AXP6</accession>
<evidence type="ECO:0000256" key="7">
    <source>
        <dbReference type="PROSITE-ProRule" id="PRU00339"/>
    </source>
</evidence>
<keyword evidence="4 7" id="KW-0802">TPR repeat</keyword>
<dbReference type="SUPFAM" id="SSF50891">
    <property type="entry name" value="Cyclophilin-like"/>
    <property type="match status" value="1"/>
</dbReference>
<dbReference type="GO" id="GO:0016018">
    <property type="term" value="F:cyclosporin A binding"/>
    <property type="evidence" value="ECO:0007669"/>
    <property type="project" value="TreeGrafter"/>
</dbReference>
<dbReference type="Proteomes" id="UP000000707">
    <property type="component" value="Unassembled WGS sequence"/>
</dbReference>
<dbReference type="Gene3D" id="1.25.40.10">
    <property type="entry name" value="Tetratricopeptide repeat domain"/>
    <property type="match status" value="1"/>
</dbReference>
<dbReference type="PROSITE" id="PS50005">
    <property type="entry name" value="TPR"/>
    <property type="match status" value="1"/>
</dbReference>
<evidence type="ECO:0000256" key="4">
    <source>
        <dbReference type="ARBA" id="ARBA00022803"/>
    </source>
</evidence>
<dbReference type="InterPro" id="IPR002130">
    <property type="entry name" value="Cyclophilin-type_PPIase_dom"/>
</dbReference>
<dbReference type="InterPro" id="IPR019734">
    <property type="entry name" value="TPR_rpt"/>
</dbReference>
<dbReference type="OrthoDB" id="8062037at2759"/>
<evidence type="ECO:0000256" key="5">
    <source>
        <dbReference type="ARBA" id="ARBA00023110"/>
    </source>
</evidence>
<dbReference type="PRINTS" id="PR00153">
    <property type="entry name" value="CSAPPISMRASE"/>
</dbReference>
<dbReference type="Pfam" id="PF00160">
    <property type="entry name" value="Pro_isomerase"/>
    <property type="match status" value="1"/>
</dbReference>
<dbReference type="InterPro" id="IPR013105">
    <property type="entry name" value="TPR_2"/>
</dbReference>
<comment type="catalytic activity">
    <reaction evidence="1">
        <text>[protein]-peptidylproline (omega=180) = [protein]-peptidylproline (omega=0)</text>
        <dbReference type="Rhea" id="RHEA:16237"/>
        <dbReference type="Rhea" id="RHEA-COMP:10747"/>
        <dbReference type="Rhea" id="RHEA-COMP:10748"/>
        <dbReference type="ChEBI" id="CHEBI:83833"/>
        <dbReference type="ChEBI" id="CHEBI:83834"/>
        <dbReference type="EC" id="5.2.1.8"/>
    </reaction>
</comment>
<dbReference type="GO" id="GO:0005737">
    <property type="term" value="C:cytoplasm"/>
    <property type="evidence" value="ECO:0007669"/>
    <property type="project" value="TreeGrafter"/>
</dbReference>
<dbReference type="STRING" id="590646.G3AXP6"/>
<feature type="repeat" description="TPR" evidence="7">
    <location>
        <begin position="315"/>
        <end position="348"/>
    </location>
</feature>
<dbReference type="GO" id="GO:0042026">
    <property type="term" value="P:protein refolding"/>
    <property type="evidence" value="ECO:0007669"/>
    <property type="project" value="UniProtKB-ARBA"/>
</dbReference>
<dbReference type="PANTHER" id="PTHR11071">
    <property type="entry name" value="PEPTIDYL-PROLYL CIS-TRANS ISOMERASE"/>
    <property type="match status" value="1"/>
</dbReference>
<keyword evidence="10" id="KW-1185">Reference proteome</keyword>
<protein>
    <recommendedName>
        <fullName evidence="2">peptidylprolyl isomerase</fullName>
        <ecNumber evidence="2">5.2.1.8</ecNumber>
    </recommendedName>
</protein>
<dbReference type="Pfam" id="PF07719">
    <property type="entry name" value="TPR_2"/>
    <property type="match status" value="1"/>
</dbReference>
<dbReference type="InterPro" id="IPR029000">
    <property type="entry name" value="Cyclophilin-like_dom_sf"/>
</dbReference>
<reference evidence="9 10" key="1">
    <citation type="journal article" date="2011" name="Proc. Natl. Acad. Sci. U.S.A.">
        <title>Comparative genomics of xylose-fermenting fungi for enhanced biofuel production.</title>
        <authorList>
            <person name="Wohlbach D.J."/>
            <person name="Kuo A."/>
            <person name="Sato T.K."/>
            <person name="Potts K.M."/>
            <person name="Salamov A.A."/>
            <person name="LaButti K.M."/>
            <person name="Sun H."/>
            <person name="Clum A."/>
            <person name="Pangilinan J.L."/>
            <person name="Lindquist E.A."/>
            <person name="Lucas S."/>
            <person name="Lapidus A."/>
            <person name="Jin M."/>
            <person name="Gunawan C."/>
            <person name="Balan V."/>
            <person name="Dale B.E."/>
            <person name="Jeffries T.W."/>
            <person name="Zinkel R."/>
            <person name="Barry K.W."/>
            <person name="Grigoriev I.V."/>
            <person name="Gasch A.P."/>
        </authorList>
    </citation>
    <scope>NUCLEOTIDE SEQUENCE [LARGE SCALE GENOMIC DNA]</scope>
    <source>
        <strain evidence="9">ATCC 10573</strain>
        <strain evidence="10">ATCC 10573 / BCRC 21748 / CBS 615 / JCM 9827 / NBRC 10315 / NRRL Y-1498 / VKM Y-70</strain>
    </source>
</reference>
<dbReference type="EMBL" id="GL996512">
    <property type="protein sequence ID" value="EGV66122.1"/>
    <property type="molecule type" value="Genomic_DNA"/>
</dbReference>
<evidence type="ECO:0000256" key="1">
    <source>
        <dbReference type="ARBA" id="ARBA00000971"/>
    </source>
</evidence>
<evidence type="ECO:0000256" key="6">
    <source>
        <dbReference type="ARBA" id="ARBA00023235"/>
    </source>
</evidence>
<gene>
    <name evidence="9" type="ORF">CANTEDRAFT_112536</name>
</gene>
<keyword evidence="3" id="KW-0677">Repeat</keyword>
<organism evidence="10">
    <name type="scientific">Candida tenuis (strain ATCC 10573 / BCRC 21748 / CBS 615 / JCM 9827 / NBRC 10315 / NRRL Y-1498 / VKM Y-70)</name>
    <name type="common">Yeast</name>
    <name type="synonym">Yamadazyma tenuis</name>
    <dbReference type="NCBI Taxonomy" id="590646"/>
    <lineage>
        <taxon>Eukaryota</taxon>
        <taxon>Fungi</taxon>
        <taxon>Dikarya</taxon>
        <taxon>Ascomycota</taxon>
        <taxon>Saccharomycotina</taxon>
        <taxon>Pichiomycetes</taxon>
        <taxon>Debaryomycetaceae</taxon>
        <taxon>Yamadazyma</taxon>
    </lineage>
</organism>
<dbReference type="InterPro" id="IPR020892">
    <property type="entry name" value="Cyclophilin-type_PPIase_CS"/>
</dbReference>
<dbReference type="SUPFAM" id="SSF48452">
    <property type="entry name" value="TPR-like"/>
    <property type="match status" value="1"/>
</dbReference>
<dbReference type="GeneID" id="18246566"/>
<dbReference type="Gene3D" id="2.40.100.10">
    <property type="entry name" value="Cyclophilin-like"/>
    <property type="match status" value="1"/>
</dbReference>
<dbReference type="eggNOG" id="KOG0546">
    <property type="taxonomic scope" value="Eukaryota"/>
</dbReference>
<dbReference type="EMBL" id="GL996512">
    <property type="protein sequence ID" value="EGV66123.1"/>
    <property type="molecule type" value="Genomic_DNA"/>
</dbReference>
<feature type="domain" description="PPIase cyclophilin-type" evidence="8">
    <location>
        <begin position="11"/>
        <end position="182"/>
    </location>
</feature>
<dbReference type="HOGENOM" id="CLU_012062_37_0_1"/>
<dbReference type="RefSeq" id="XP_006684697.1">
    <property type="nucleotide sequence ID" value="XM_006684634.1"/>
</dbReference>
<sequence length="378" mass="43015">MKVEPVRTQAFMDVSIGGKPAGRIVVELFEDMAPLAALNFINLCTNTDGYTYKHNYFHRVIKNFMIQAGDVVNCVDGKPYTDDSVGTSNISTVNGEKLFPLENQQEPLDASFKLCTANANAAANGSQFFITTHPQSHLNGKHTVFGRVVHGKWAVRQIEQVNTNPNNCPTENEKVVIEDCGIWEESMSVPVFNSCADTTGGDIYEEYPDDDEQIDKESSESVFNASTIIKESGTLLLKQGRKQDALFKYHKCLRYVMEYIPDDEQEPQWYEKYYDLRKKLYLNMALVYLQVGEPTRAIDFASYLLDLKASTAERAKAHYRRGLAYVAKNQFSEAVNDFTEASKYVPNDEAIKRELKRAEDSIEKKKRTEKARYAKFYQ</sequence>
<evidence type="ECO:0000313" key="9">
    <source>
        <dbReference type="EMBL" id="EGV66122.1"/>
    </source>
</evidence>
<dbReference type="PANTHER" id="PTHR11071:SF561">
    <property type="entry name" value="PEPTIDYL-PROLYL CIS-TRANS ISOMERASE D-RELATED"/>
    <property type="match status" value="1"/>
</dbReference>
<dbReference type="GO" id="GO:0051082">
    <property type="term" value="F:unfolded protein binding"/>
    <property type="evidence" value="ECO:0007669"/>
    <property type="project" value="UniProtKB-ARBA"/>
</dbReference>
<dbReference type="GO" id="GO:0003755">
    <property type="term" value="F:peptidyl-prolyl cis-trans isomerase activity"/>
    <property type="evidence" value="ECO:0007669"/>
    <property type="project" value="UniProtKB-KW"/>
</dbReference>
<evidence type="ECO:0000256" key="3">
    <source>
        <dbReference type="ARBA" id="ARBA00022737"/>
    </source>
</evidence>
<dbReference type="InterPro" id="IPR011990">
    <property type="entry name" value="TPR-like_helical_dom_sf"/>
</dbReference>
<keyword evidence="5" id="KW-0697">Rotamase</keyword>
<proteinExistence type="predicted"/>
<evidence type="ECO:0000259" key="8">
    <source>
        <dbReference type="PROSITE" id="PS50072"/>
    </source>
</evidence>
<evidence type="ECO:0000313" key="10">
    <source>
        <dbReference type="Proteomes" id="UP000000707"/>
    </source>
</evidence>
<keyword evidence="6" id="KW-0413">Isomerase</keyword>
<dbReference type="EC" id="5.2.1.8" evidence="2"/>
<dbReference type="PROSITE" id="PS00170">
    <property type="entry name" value="CSA_PPIASE_1"/>
    <property type="match status" value="1"/>
</dbReference>
<evidence type="ECO:0000256" key="2">
    <source>
        <dbReference type="ARBA" id="ARBA00013194"/>
    </source>
</evidence>
<name>G3AXP6_CANTC</name>
<dbReference type="AlphaFoldDB" id="G3AXP6"/>